<dbReference type="AlphaFoldDB" id="A0A1B1AG27"/>
<dbReference type="STRING" id="1759059.ATE48_06035"/>
<evidence type="ECO:0000259" key="2">
    <source>
        <dbReference type="Pfam" id="PF00561"/>
    </source>
</evidence>
<reference evidence="3 4" key="1">
    <citation type="submission" date="2015-11" db="EMBL/GenBank/DDBJ databases">
        <title>Whole-Genome Sequence of Candidatus Oderbacter manganicum from the National Park Lower Oder Valley, Germany.</title>
        <authorList>
            <person name="Braun B."/>
            <person name="Liere K."/>
            <person name="Szewzyk U."/>
        </authorList>
    </citation>
    <scope>NUCLEOTIDE SEQUENCE [LARGE SCALE GENOMIC DNA]</scope>
    <source>
        <strain evidence="3 4">OTSz_A_272</strain>
    </source>
</reference>
<name>A0A1B1AG27_9PROT</name>
<dbReference type="Proteomes" id="UP000092498">
    <property type="component" value="Chromosome"/>
</dbReference>
<dbReference type="PANTHER" id="PTHR43329">
    <property type="entry name" value="EPOXIDE HYDROLASE"/>
    <property type="match status" value="1"/>
</dbReference>
<proteinExistence type="predicted"/>
<keyword evidence="4" id="KW-1185">Reference proteome</keyword>
<sequence length="324" mass="35884">MKPEFRMIDTNGIKVRAAIQGEGPLVVMVHGFPESWYSWRHQMAPLAAAGFTACAIDVRGYGGSDKPHAVEAYAIKEIAADVAGVIEALSPGKPAVLIGHDWGAPIVWHTAVLHPDKVRAVAGLSVPWFGLPPMSLDALIKAMYIDQGKFFYQAYFKDEGVAEAAFEADVRGGLRKLYYAGSGDSQGYWGGPDKKHGDHLLDGLPDPEPFPWWMTPEDIDYFTAEFTNSGFRGPINRYRNHTRDFEYMSTIHDRVVHQPSLFIVGENDLVLKMFGASAEAAFERMAANTSDHRGSHMIPRIGHWTQQEAPKETTGLLIDWLATL</sequence>
<feature type="domain" description="AB hydrolase-1" evidence="2">
    <location>
        <begin position="24"/>
        <end position="139"/>
    </location>
</feature>
<dbReference type="EMBL" id="CP013244">
    <property type="protein sequence ID" value="ANP45508.1"/>
    <property type="molecule type" value="Genomic_DNA"/>
</dbReference>
<dbReference type="KEGG" id="cbot:ATE48_06035"/>
<dbReference type="PRINTS" id="PR00412">
    <property type="entry name" value="EPOXHYDRLASE"/>
</dbReference>
<protein>
    <submittedName>
        <fullName evidence="3">Epoxide hydrolase</fullName>
    </submittedName>
</protein>
<dbReference type="InterPro" id="IPR000639">
    <property type="entry name" value="Epox_hydrolase-like"/>
</dbReference>
<dbReference type="InParanoid" id="A0A1B1AG27"/>
<dbReference type="RefSeq" id="WP_066768939.1">
    <property type="nucleotide sequence ID" value="NZ_CP013244.1"/>
</dbReference>
<accession>A0A1B1AG27</accession>
<evidence type="ECO:0000313" key="4">
    <source>
        <dbReference type="Proteomes" id="UP000092498"/>
    </source>
</evidence>
<organism evidence="3 4">
    <name type="scientific">Candidatus Viadribacter manganicus</name>
    <dbReference type="NCBI Taxonomy" id="1759059"/>
    <lineage>
        <taxon>Bacteria</taxon>
        <taxon>Pseudomonadati</taxon>
        <taxon>Pseudomonadota</taxon>
        <taxon>Alphaproteobacteria</taxon>
        <taxon>Hyphomonadales</taxon>
        <taxon>Hyphomonadaceae</taxon>
        <taxon>Candidatus Viadribacter</taxon>
    </lineage>
</organism>
<gene>
    <name evidence="3" type="ORF">ATE48_06035</name>
</gene>
<evidence type="ECO:0000256" key="1">
    <source>
        <dbReference type="ARBA" id="ARBA00022801"/>
    </source>
</evidence>
<dbReference type="Pfam" id="PF00561">
    <property type="entry name" value="Abhydrolase_1"/>
    <property type="match status" value="1"/>
</dbReference>
<dbReference type="InterPro" id="IPR029058">
    <property type="entry name" value="AB_hydrolase_fold"/>
</dbReference>
<dbReference type="GO" id="GO:0016787">
    <property type="term" value="F:hydrolase activity"/>
    <property type="evidence" value="ECO:0007669"/>
    <property type="project" value="UniProtKB-KW"/>
</dbReference>
<dbReference type="Gene3D" id="3.40.50.1820">
    <property type="entry name" value="alpha/beta hydrolase"/>
    <property type="match status" value="1"/>
</dbReference>
<dbReference type="OrthoDB" id="9804723at2"/>
<keyword evidence="1 3" id="KW-0378">Hydrolase</keyword>
<dbReference type="SUPFAM" id="SSF53474">
    <property type="entry name" value="alpha/beta-Hydrolases"/>
    <property type="match status" value="1"/>
</dbReference>
<dbReference type="InterPro" id="IPR000073">
    <property type="entry name" value="AB_hydrolase_1"/>
</dbReference>
<evidence type="ECO:0000313" key="3">
    <source>
        <dbReference type="EMBL" id="ANP45508.1"/>
    </source>
</evidence>